<keyword evidence="1" id="KW-1133">Transmembrane helix</keyword>
<sequence length="79" mass="9244">MQVVAWGEVVVVSVFIVVVLLMALAVYLARRTDKPIVRYFLLFIALPLAVLFFISYAIASLLIPKDKVRVREYRRYYYD</sequence>
<feature type="transmembrane region" description="Helical" evidence="1">
    <location>
        <begin position="40"/>
        <end position="63"/>
    </location>
</feature>
<gene>
    <name evidence="2" type="ORF">SAMN05660282_01750</name>
</gene>
<keyword evidence="3" id="KW-1185">Reference proteome</keyword>
<dbReference type="AlphaFoldDB" id="A0A1I2U6S4"/>
<proteinExistence type="predicted"/>
<protein>
    <submittedName>
        <fullName evidence="2">Uncharacterized protein</fullName>
    </submittedName>
</protein>
<dbReference type="Proteomes" id="UP000199065">
    <property type="component" value="Unassembled WGS sequence"/>
</dbReference>
<name>A0A1I2U6S4_9CORY</name>
<organism evidence="2 3">
    <name type="scientific">Corynebacterium spheniscorum</name>
    <dbReference type="NCBI Taxonomy" id="185761"/>
    <lineage>
        <taxon>Bacteria</taxon>
        <taxon>Bacillati</taxon>
        <taxon>Actinomycetota</taxon>
        <taxon>Actinomycetes</taxon>
        <taxon>Mycobacteriales</taxon>
        <taxon>Corynebacteriaceae</taxon>
        <taxon>Corynebacterium</taxon>
    </lineage>
</organism>
<reference evidence="2 3" key="1">
    <citation type="submission" date="2016-10" db="EMBL/GenBank/DDBJ databases">
        <authorList>
            <person name="de Groot N.N."/>
        </authorList>
    </citation>
    <scope>NUCLEOTIDE SEQUENCE [LARGE SCALE GENOMIC DNA]</scope>
    <source>
        <strain>J11</strain>
        <strain evidence="3">PG 39</strain>
    </source>
</reference>
<evidence type="ECO:0000313" key="3">
    <source>
        <dbReference type="Proteomes" id="UP000199065"/>
    </source>
</evidence>
<evidence type="ECO:0000313" key="2">
    <source>
        <dbReference type="EMBL" id="SFG72832.1"/>
    </source>
</evidence>
<evidence type="ECO:0000256" key="1">
    <source>
        <dbReference type="SAM" id="Phobius"/>
    </source>
</evidence>
<dbReference type="EMBL" id="FOPJ01000012">
    <property type="protein sequence ID" value="SFG72832.1"/>
    <property type="molecule type" value="Genomic_DNA"/>
</dbReference>
<accession>A0A1I2U6S4</accession>
<keyword evidence="1" id="KW-0812">Transmembrane</keyword>
<feature type="transmembrane region" description="Helical" evidence="1">
    <location>
        <begin position="6"/>
        <end position="28"/>
    </location>
</feature>
<keyword evidence="1" id="KW-0472">Membrane</keyword>
<dbReference type="RefSeq" id="WP_092286488.1">
    <property type="nucleotide sequence ID" value="NZ_FOPJ01000012.1"/>
</dbReference>